<keyword evidence="2" id="KW-1185">Reference proteome</keyword>
<dbReference type="AlphaFoldDB" id="A0A8X6TRZ2"/>
<protein>
    <submittedName>
        <fullName evidence="1">Uncharacterized protein</fullName>
    </submittedName>
</protein>
<dbReference type="Proteomes" id="UP000887013">
    <property type="component" value="Unassembled WGS sequence"/>
</dbReference>
<sequence length="216" mass="24025">MTHHYLQCKDSIEGVARSPNMKSRSGDSTERKVPFLLLLSTLLAEGYNKNTKRRCIWDTCNKSYAKNIHLRPRSLQHFSKIFYWDHVYYENKPTNVTSRGLDDEVANELSQVKGLSSSASEDSLCRGQLYGSGHPLSSSVGRSLPRLVGSPLIEEHGLPGFGFGSQCSGGGRVEMSCFPPSDELSCFPLLIFSRFSKLNSHPLLTAELSCFSKKTV</sequence>
<name>A0A8X6TRZ2_NEPPI</name>
<comment type="caution">
    <text evidence="1">The sequence shown here is derived from an EMBL/GenBank/DDBJ whole genome shotgun (WGS) entry which is preliminary data.</text>
</comment>
<proteinExistence type="predicted"/>
<accession>A0A8X6TRZ2</accession>
<dbReference type="EMBL" id="BMAW01063481">
    <property type="protein sequence ID" value="GFT40514.1"/>
    <property type="molecule type" value="Genomic_DNA"/>
</dbReference>
<reference evidence="1" key="1">
    <citation type="submission" date="2020-08" db="EMBL/GenBank/DDBJ databases">
        <title>Multicomponent nature underlies the extraordinary mechanical properties of spider dragline silk.</title>
        <authorList>
            <person name="Kono N."/>
            <person name="Nakamura H."/>
            <person name="Mori M."/>
            <person name="Yoshida Y."/>
            <person name="Ohtoshi R."/>
            <person name="Malay A.D."/>
            <person name="Moran D.A.P."/>
            <person name="Tomita M."/>
            <person name="Numata K."/>
            <person name="Arakawa K."/>
        </authorList>
    </citation>
    <scope>NUCLEOTIDE SEQUENCE</scope>
</reference>
<gene>
    <name evidence="1" type="ORF">NPIL_215241</name>
</gene>
<evidence type="ECO:0000313" key="2">
    <source>
        <dbReference type="Proteomes" id="UP000887013"/>
    </source>
</evidence>
<evidence type="ECO:0000313" key="1">
    <source>
        <dbReference type="EMBL" id="GFT40514.1"/>
    </source>
</evidence>
<organism evidence="1 2">
    <name type="scientific">Nephila pilipes</name>
    <name type="common">Giant wood spider</name>
    <name type="synonym">Nephila maculata</name>
    <dbReference type="NCBI Taxonomy" id="299642"/>
    <lineage>
        <taxon>Eukaryota</taxon>
        <taxon>Metazoa</taxon>
        <taxon>Ecdysozoa</taxon>
        <taxon>Arthropoda</taxon>
        <taxon>Chelicerata</taxon>
        <taxon>Arachnida</taxon>
        <taxon>Araneae</taxon>
        <taxon>Araneomorphae</taxon>
        <taxon>Entelegynae</taxon>
        <taxon>Araneoidea</taxon>
        <taxon>Nephilidae</taxon>
        <taxon>Nephila</taxon>
    </lineage>
</organism>